<dbReference type="GO" id="GO:0005737">
    <property type="term" value="C:cytoplasm"/>
    <property type="evidence" value="ECO:0007669"/>
    <property type="project" value="UniProtKB-SubCell"/>
</dbReference>
<evidence type="ECO:0000256" key="3">
    <source>
        <dbReference type="ARBA" id="ARBA00022490"/>
    </source>
</evidence>
<dbReference type="Proteomes" id="UP000293902">
    <property type="component" value="Chromosome"/>
</dbReference>
<reference evidence="5 6" key="1">
    <citation type="submission" date="2018-06" db="EMBL/GenBank/DDBJ databases">
        <title>Complete Genome Sequence of Desulfobacter hydrogenophilus (DSM3380).</title>
        <authorList>
            <person name="Marietou A."/>
            <person name="Schreiber L."/>
            <person name="Marshall I."/>
            <person name="Jorgensen B."/>
        </authorList>
    </citation>
    <scope>NUCLEOTIDE SEQUENCE [LARGE SCALE GENOMIC DNA]</scope>
    <source>
        <strain evidence="5 6">DSM 3380</strain>
    </source>
</reference>
<evidence type="ECO:0000313" key="6">
    <source>
        <dbReference type="Proteomes" id="UP000248798"/>
    </source>
</evidence>
<comment type="similarity">
    <text evidence="2">Belongs to the DsrC/TusE family.</text>
</comment>
<proteinExistence type="inferred from homology"/>
<sequence length="112" mass="12970">MINPQDLELHLDEEGYLKDFKSWTEKIACALADKEGIHDECPLSMERMEILKFMRDYYEKFEAFPILRAVCKNVGQAKNCNYEQFPDPVKAWKIAGLPKPTPEVFAKIKTTA</sequence>
<dbReference type="Gene3D" id="3.30.1420.10">
    <property type="match status" value="1"/>
</dbReference>
<dbReference type="OrthoDB" id="9786347at2"/>
<dbReference type="InterPro" id="IPR007453">
    <property type="entry name" value="DsrC/TusE"/>
</dbReference>
<comment type="subcellular location">
    <subcellularLocation>
        <location evidence="1">Cytoplasm</location>
    </subcellularLocation>
</comment>
<accession>A0A328FE62</accession>
<dbReference type="NCBIfam" id="TIGR03342">
    <property type="entry name" value="dsrC_tusE_dsvC"/>
    <property type="match status" value="1"/>
</dbReference>
<dbReference type="EMBL" id="CP036313">
    <property type="protein sequence ID" value="QBH11728.1"/>
    <property type="molecule type" value="Genomic_DNA"/>
</dbReference>
<evidence type="ECO:0000313" key="7">
    <source>
        <dbReference type="Proteomes" id="UP000293902"/>
    </source>
</evidence>
<dbReference type="RefSeq" id="WP_111954694.1">
    <property type="nucleotide sequence ID" value="NZ_CP036313.1"/>
</dbReference>
<dbReference type="InterPro" id="IPR043163">
    <property type="entry name" value="DsrC-like_N"/>
</dbReference>
<keyword evidence="3" id="KW-0963">Cytoplasm</keyword>
<evidence type="ECO:0000256" key="1">
    <source>
        <dbReference type="ARBA" id="ARBA00004496"/>
    </source>
</evidence>
<evidence type="ECO:0000313" key="4">
    <source>
        <dbReference type="EMBL" id="QBH11728.1"/>
    </source>
</evidence>
<dbReference type="InterPro" id="IPR042072">
    <property type="entry name" value="DsrC-like_C"/>
</dbReference>
<dbReference type="PANTHER" id="PTHR37010">
    <property type="entry name" value="SULFURTRANSFERASE TUSE"/>
    <property type="match status" value="1"/>
</dbReference>
<dbReference type="PIRSF" id="PIRSF006223">
    <property type="entry name" value="DsrC_TusE"/>
    <property type="match status" value="1"/>
</dbReference>
<organism evidence="5 6">
    <name type="scientific">Desulfobacter hydrogenophilus</name>
    <dbReference type="NCBI Taxonomy" id="2291"/>
    <lineage>
        <taxon>Bacteria</taxon>
        <taxon>Pseudomonadati</taxon>
        <taxon>Thermodesulfobacteriota</taxon>
        <taxon>Desulfobacteria</taxon>
        <taxon>Desulfobacterales</taxon>
        <taxon>Desulfobacteraceae</taxon>
        <taxon>Desulfobacter</taxon>
    </lineage>
</organism>
<dbReference type="Pfam" id="PF04358">
    <property type="entry name" value="DsrC"/>
    <property type="match status" value="1"/>
</dbReference>
<dbReference type="EMBL" id="QLNI01000009">
    <property type="protein sequence ID" value="RAM02941.1"/>
    <property type="molecule type" value="Genomic_DNA"/>
</dbReference>
<keyword evidence="7" id="KW-1185">Reference proteome</keyword>
<dbReference type="Gene3D" id="1.10.10.370">
    <property type="entry name" value="DsrC-like protein, C-terminal domain"/>
    <property type="match status" value="1"/>
</dbReference>
<dbReference type="Proteomes" id="UP000248798">
    <property type="component" value="Unassembled WGS sequence"/>
</dbReference>
<dbReference type="SUPFAM" id="SSF69721">
    <property type="entry name" value="DsrC, the gamma subunit of dissimilatory sulfite reductase"/>
    <property type="match status" value="1"/>
</dbReference>
<reference evidence="4 7" key="2">
    <citation type="submission" date="2019-02" db="EMBL/GenBank/DDBJ databases">
        <title>Complete genome sequence of Desulfobacter hydrogenophilus AcRS1.</title>
        <authorList>
            <person name="Marietou A."/>
            <person name="Lund M.B."/>
            <person name="Marshall I.P.G."/>
            <person name="Schreiber L."/>
            <person name="Jorgensen B."/>
        </authorList>
    </citation>
    <scope>NUCLEOTIDE SEQUENCE [LARGE SCALE GENOMIC DNA]</scope>
    <source>
        <strain evidence="4 7">AcRS1</strain>
    </source>
</reference>
<name>A0A328FE62_9BACT</name>
<gene>
    <name evidence="4" type="primary">tusE</name>
    <name evidence="5" type="ORF">DO021_05955</name>
    <name evidence="4" type="ORF">EYB58_01585</name>
</gene>
<protein>
    <submittedName>
        <fullName evidence="5">Sulfur relay protein DsrC</fullName>
    </submittedName>
    <submittedName>
        <fullName evidence="4">TusE/DsrC/DsvC family sulfur relay protein</fullName>
    </submittedName>
</protein>
<dbReference type="GO" id="GO:0097163">
    <property type="term" value="F:sulfur carrier activity"/>
    <property type="evidence" value="ECO:0007669"/>
    <property type="project" value="TreeGrafter"/>
</dbReference>
<dbReference type="GO" id="GO:0002143">
    <property type="term" value="P:tRNA wobble position uridine thiolation"/>
    <property type="evidence" value="ECO:0007669"/>
    <property type="project" value="TreeGrafter"/>
</dbReference>
<evidence type="ECO:0000313" key="5">
    <source>
        <dbReference type="EMBL" id="RAM02941.1"/>
    </source>
</evidence>
<dbReference type="AlphaFoldDB" id="A0A328FE62"/>
<dbReference type="InterPro" id="IPR025526">
    <property type="entry name" value="DsrC-like_dom_sf"/>
</dbReference>
<evidence type="ECO:0000256" key="2">
    <source>
        <dbReference type="ARBA" id="ARBA00005718"/>
    </source>
</evidence>
<dbReference type="PANTHER" id="PTHR37010:SF1">
    <property type="entry name" value="SULFURTRANSFERASE TUSE"/>
    <property type="match status" value="1"/>
</dbReference>